<feature type="transmembrane region" description="Helical" evidence="2">
    <location>
        <begin position="161"/>
        <end position="181"/>
    </location>
</feature>
<dbReference type="GO" id="GO:0012505">
    <property type="term" value="C:endomembrane system"/>
    <property type="evidence" value="ECO:0007669"/>
    <property type="project" value="UniProtKB-SubCell"/>
</dbReference>
<comment type="caution">
    <text evidence="3">The sequence shown here is derived from an EMBL/GenBank/DDBJ whole genome shotgun (WGS) entry which is preliminary data.</text>
</comment>
<accession>A0ABD3ET16</accession>
<protein>
    <recommendedName>
        <fullName evidence="5">Myosin-binding domain-containing protein</fullName>
    </recommendedName>
</protein>
<keyword evidence="2" id="KW-0812">Transmembrane</keyword>
<dbReference type="EMBL" id="JBIMZQ010000083">
    <property type="protein sequence ID" value="KAL3656396.1"/>
    <property type="molecule type" value="Genomic_DNA"/>
</dbReference>
<feature type="compositionally biased region" description="Pro residues" evidence="1">
    <location>
        <begin position="590"/>
        <end position="599"/>
    </location>
</feature>
<reference evidence="3 4" key="1">
    <citation type="submission" date="2024-09" db="EMBL/GenBank/DDBJ databases">
        <title>Genome sequencing and assembly of Phytophthora oleae, isolate VK10A, causative agent of rot of olive drupes.</title>
        <authorList>
            <person name="Conti Taguali S."/>
            <person name="Riolo M."/>
            <person name="La Spada F."/>
            <person name="Cacciola S.O."/>
            <person name="Dionisio G."/>
        </authorList>
    </citation>
    <scope>NUCLEOTIDE SEQUENCE [LARGE SCALE GENOMIC DNA]</scope>
    <source>
        <strain evidence="3 4">VK10A</strain>
    </source>
</reference>
<evidence type="ECO:0000256" key="1">
    <source>
        <dbReference type="SAM" id="MobiDB-lite"/>
    </source>
</evidence>
<sequence>MEIAVASSSPLGQYLAELDAEAGGSESLAQALSAPCPVARKRPRRSTAQPPSLWDCLQLAQSARRRIELVAMRRLTPKLCAFHPTIREELQQAVGSNVAAFAVPYKGHGWWSRHVALVEVLEDVEVARRFSVGTGGTLVVIMAVVFGWGGGDMLVLQFMRWIAAVVFVLELSVRLWLVWYARRSQQLVTSLQGFLSAMNKYDQVYGDSLTIVKRAELASRGYRLGAGLLPPIGRLETPTAEIGGDSTREGSAEAAKRRLRCLPLRRKLRTLNNQLLKLSSTLLHEDEKISGQESQHLSENEDAVDDQAPSLLLTALAKQRHRSVLLLENAVRTGLVKNVARACSTPVSCNLLRTLISQRVVAQRLMSELSGWTDDLQTWNSTKNPVTLLASDSNVHSPERQQDGRQAPSAPSNPRLNSVAAQLHDLRSISETLTALVIASQHELLADAVPEQLSSFRDTMQSMVQQLQEVWSKYNSALNALEGKANPQDSDAGEETEGEEIVAAKVPSSAPAPEEPNCTVVFTGTSTGDEGFDLQALLKQQEVADAASGPTPRFVRELQDVLAHREAHTRQTLTKQVDHDPPASSSPVPKYQPPPPPPATDAMFSLPRAPPRGRPCRQPATLIADSEPLSLGSLNTDKSSSAAFNLELQALLQRVQPSVRQDVIESLSDSGEESAIG</sequence>
<keyword evidence="4" id="KW-1185">Reference proteome</keyword>
<keyword evidence="2" id="KW-0472">Membrane</keyword>
<organism evidence="3 4">
    <name type="scientific">Phytophthora oleae</name>
    <dbReference type="NCBI Taxonomy" id="2107226"/>
    <lineage>
        <taxon>Eukaryota</taxon>
        <taxon>Sar</taxon>
        <taxon>Stramenopiles</taxon>
        <taxon>Oomycota</taxon>
        <taxon>Peronosporomycetes</taxon>
        <taxon>Peronosporales</taxon>
        <taxon>Peronosporaceae</taxon>
        <taxon>Phytophthora</taxon>
    </lineage>
</organism>
<gene>
    <name evidence="3" type="ORF">V7S43_018769</name>
</gene>
<evidence type="ECO:0008006" key="5">
    <source>
        <dbReference type="Google" id="ProtNLM"/>
    </source>
</evidence>
<evidence type="ECO:0000313" key="4">
    <source>
        <dbReference type="Proteomes" id="UP001632037"/>
    </source>
</evidence>
<dbReference type="Proteomes" id="UP001632037">
    <property type="component" value="Unassembled WGS sequence"/>
</dbReference>
<proteinExistence type="predicted"/>
<dbReference type="AlphaFoldDB" id="A0ABD3ET16"/>
<feature type="region of interest" description="Disordered" evidence="1">
    <location>
        <begin position="393"/>
        <end position="416"/>
    </location>
</feature>
<evidence type="ECO:0000313" key="3">
    <source>
        <dbReference type="EMBL" id="KAL3656396.1"/>
    </source>
</evidence>
<feature type="transmembrane region" description="Helical" evidence="2">
    <location>
        <begin position="130"/>
        <end position="149"/>
    </location>
</feature>
<evidence type="ECO:0000256" key="2">
    <source>
        <dbReference type="SAM" id="Phobius"/>
    </source>
</evidence>
<feature type="region of interest" description="Disordered" evidence="1">
    <location>
        <begin position="569"/>
        <end position="637"/>
    </location>
</feature>
<name>A0ABD3ET16_9STRA</name>
<keyword evidence="2" id="KW-1133">Transmembrane helix</keyword>